<evidence type="ECO:0000313" key="3">
    <source>
        <dbReference type="WBParaSite" id="TCNE_0000326301-mRNA-1"/>
    </source>
</evidence>
<proteinExistence type="predicted"/>
<reference evidence="3" key="1">
    <citation type="submission" date="2016-06" db="UniProtKB">
        <authorList>
            <consortium name="WormBaseParasite"/>
        </authorList>
    </citation>
    <scope>IDENTIFICATION</scope>
</reference>
<accession>A0A183U443</accession>
<name>A0A183U443_TOXCA</name>
<dbReference type="WBParaSite" id="TCNE_0000326301-mRNA-1">
    <property type="protein sequence ID" value="TCNE_0000326301-mRNA-1"/>
    <property type="gene ID" value="TCNE_0000326301"/>
</dbReference>
<protein>
    <submittedName>
        <fullName evidence="3">DUF3565 domain-containing protein</fullName>
    </submittedName>
</protein>
<sequence>MRRLWAERQYRVEFGHTSACNRKKEVFVQVGAESWWYHSELSDEEVIIKHYKVCSLCETEYGGFDGIRR</sequence>
<dbReference type="Proteomes" id="UP000050794">
    <property type="component" value="Unassembled WGS sequence"/>
</dbReference>
<evidence type="ECO:0000313" key="2">
    <source>
        <dbReference type="Proteomes" id="UP000050794"/>
    </source>
</evidence>
<dbReference type="EMBL" id="UYWY01003999">
    <property type="protein sequence ID" value="VDM28980.1"/>
    <property type="molecule type" value="Genomic_DNA"/>
</dbReference>
<organism evidence="2 3">
    <name type="scientific">Toxocara canis</name>
    <name type="common">Canine roundworm</name>
    <dbReference type="NCBI Taxonomy" id="6265"/>
    <lineage>
        <taxon>Eukaryota</taxon>
        <taxon>Metazoa</taxon>
        <taxon>Ecdysozoa</taxon>
        <taxon>Nematoda</taxon>
        <taxon>Chromadorea</taxon>
        <taxon>Rhabditida</taxon>
        <taxon>Spirurina</taxon>
        <taxon>Ascaridomorpha</taxon>
        <taxon>Ascaridoidea</taxon>
        <taxon>Toxocaridae</taxon>
        <taxon>Toxocara</taxon>
    </lineage>
</organism>
<dbReference type="AlphaFoldDB" id="A0A183U443"/>
<gene>
    <name evidence="1" type="ORF">TCNE_LOCUS3263</name>
</gene>
<keyword evidence="2" id="KW-1185">Reference proteome</keyword>
<evidence type="ECO:0000313" key="1">
    <source>
        <dbReference type="EMBL" id="VDM28980.1"/>
    </source>
</evidence>
<reference evidence="1 2" key="2">
    <citation type="submission" date="2018-11" db="EMBL/GenBank/DDBJ databases">
        <authorList>
            <consortium name="Pathogen Informatics"/>
        </authorList>
    </citation>
    <scope>NUCLEOTIDE SEQUENCE [LARGE SCALE GENOMIC DNA]</scope>
</reference>